<accession>A0AAD7DAZ4</accession>
<dbReference type="Proteomes" id="UP001221757">
    <property type="component" value="Unassembled WGS sequence"/>
</dbReference>
<evidence type="ECO:0000313" key="1">
    <source>
        <dbReference type="EMBL" id="KAJ7687217.1"/>
    </source>
</evidence>
<comment type="caution">
    <text evidence="1">The sequence shown here is derived from an EMBL/GenBank/DDBJ whole genome shotgun (WGS) entry which is preliminary data.</text>
</comment>
<name>A0AAD7DAZ4_MYCRO</name>
<evidence type="ECO:0000313" key="2">
    <source>
        <dbReference type="Proteomes" id="UP001221757"/>
    </source>
</evidence>
<dbReference type="GO" id="GO:0003676">
    <property type="term" value="F:nucleic acid binding"/>
    <property type="evidence" value="ECO:0007669"/>
    <property type="project" value="InterPro"/>
</dbReference>
<reference evidence="1" key="1">
    <citation type="submission" date="2023-03" db="EMBL/GenBank/DDBJ databases">
        <title>Massive genome expansion in bonnet fungi (Mycena s.s.) driven by repeated elements and novel gene families across ecological guilds.</title>
        <authorList>
            <consortium name="Lawrence Berkeley National Laboratory"/>
            <person name="Harder C.B."/>
            <person name="Miyauchi S."/>
            <person name="Viragh M."/>
            <person name="Kuo A."/>
            <person name="Thoen E."/>
            <person name="Andreopoulos B."/>
            <person name="Lu D."/>
            <person name="Skrede I."/>
            <person name="Drula E."/>
            <person name="Henrissat B."/>
            <person name="Morin E."/>
            <person name="Kohler A."/>
            <person name="Barry K."/>
            <person name="LaButti K."/>
            <person name="Morin E."/>
            <person name="Salamov A."/>
            <person name="Lipzen A."/>
            <person name="Mereny Z."/>
            <person name="Hegedus B."/>
            <person name="Baldrian P."/>
            <person name="Stursova M."/>
            <person name="Weitz H."/>
            <person name="Taylor A."/>
            <person name="Grigoriev I.V."/>
            <person name="Nagy L.G."/>
            <person name="Martin F."/>
            <person name="Kauserud H."/>
        </authorList>
    </citation>
    <scope>NUCLEOTIDE SEQUENCE</scope>
    <source>
        <strain evidence="1">CBHHK067</strain>
    </source>
</reference>
<organism evidence="1 2">
    <name type="scientific">Mycena rosella</name>
    <name type="common">Pink bonnet</name>
    <name type="synonym">Agaricus rosellus</name>
    <dbReference type="NCBI Taxonomy" id="1033263"/>
    <lineage>
        <taxon>Eukaryota</taxon>
        <taxon>Fungi</taxon>
        <taxon>Dikarya</taxon>
        <taxon>Basidiomycota</taxon>
        <taxon>Agaricomycotina</taxon>
        <taxon>Agaricomycetes</taxon>
        <taxon>Agaricomycetidae</taxon>
        <taxon>Agaricales</taxon>
        <taxon>Marasmiineae</taxon>
        <taxon>Mycenaceae</taxon>
        <taxon>Mycena</taxon>
    </lineage>
</organism>
<evidence type="ECO:0008006" key="3">
    <source>
        <dbReference type="Google" id="ProtNLM"/>
    </source>
</evidence>
<gene>
    <name evidence="1" type="ORF">B0H17DRAFT_939566</name>
</gene>
<keyword evidence="2" id="KW-1185">Reference proteome</keyword>
<protein>
    <recommendedName>
        <fullName evidence="3">Reverse transcriptase zinc-binding domain-containing protein</fullName>
    </recommendedName>
</protein>
<dbReference type="InterPro" id="IPR036397">
    <property type="entry name" value="RNaseH_sf"/>
</dbReference>
<proteinExistence type="predicted"/>
<sequence>MSFAGFSCRPDTEEAKAGAGVWRGENSAANASLGIPEHLDKSRRNAEVVAALYSVQTTPLDVELRLENQRSDIMKAMTTNLANYEDRGWIGVKNREVLRPLAAALRMRTAKTVLAAVKSTHGCIKAVGNVRSGTNKTMEDEIHLHKHESDKLPGAKLSTMTQALAYKGIKEMKETATRKATNDNIQKIKEASKVNFSTTPKSSAIWKLIRHKDIGRNVKNFLWKTLHSAHRIGKYWEHIPECEDRVNCTHCAEVKSLEHILLVECALSHQKEIWELAKTLWAKKHQHWPELSMGSLMGCGLASFKDEKGKPLDGHERLYRILISESMHLIWKLRCECVIGRNGEPLIMHEVHNRWLKNINERLEEDMNLTNHLKFGRQHSLLPSVVIDTWKGTLLEEEKLPDDWLRVTGVLVGMAPMRSHRSLSPPVGRRGRNR</sequence>
<dbReference type="Gene3D" id="3.30.420.10">
    <property type="entry name" value="Ribonuclease H-like superfamily/Ribonuclease H"/>
    <property type="match status" value="1"/>
</dbReference>
<dbReference type="EMBL" id="JARKIE010000089">
    <property type="protein sequence ID" value="KAJ7687217.1"/>
    <property type="molecule type" value="Genomic_DNA"/>
</dbReference>
<dbReference type="AlphaFoldDB" id="A0AAD7DAZ4"/>